<evidence type="ECO:0000313" key="3">
    <source>
        <dbReference type="EMBL" id="PRQ49485.1"/>
    </source>
</evidence>
<accession>A0A2P6RSU8</accession>
<dbReference type="Proteomes" id="UP000238479">
    <property type="component" value="Chromosome 2"/>
</dbReference>
<feature type="signal peptide" evidence="2">
    <location>
        <begin position="1"/>
        <end position="25"/>
    </location>
</feature>
<proteinExistence type="predicted"/>
<feature type="compositionally biased region" description="Basic and acidic residues" evidence="1">
    <location>
        <begin position="27"/>
        <end position="45"/>
    </location>
</feature>
<dbReference type="AlphaFoldDB" id="A0A2P6RSU8"/>
<sequence length="79" mass="9025">MGRVSISSSLFFILFVFWANPSVSTEQRKLQKNPRESRLHGEVSEANRCGDPPPWSLSRPQGLHRRGRRLHCLIAGIKK</sequence>
<gene>
    <name evidence="3" type="ORF">RchiOBHm_Chr2g0122461</name>
</gene>
<dbReference type="EMBL" id="PDCK01000040">
    <property type="protein sequence ID" value="PRQ49485.1"/>
    <property type="molecule type" value="Genomic_DNA"/>
</dbReference>
<protein>
    <recommendedName>
        <fullName evidence="5">Secreted protein</fullName>
    </recommendedName>
</protein>
<evidence type="ECO:0000256" key="2">
    <source>
        <dbReference type="SAM" id="SignalP"/>
    </source>
</evidence>
<keyword evidence="2" id="KW-0732">Signal</keyword>
<dbReference type="Gramene" id="PRQ49485">
    <property type="protein sequence ID" value="PRQ49485"/>
    <property type="gene ID" value="RchiOBHm_Chr2g0122461"/>
</dbReference>
<organism evidence="3 4">
    <name type="scientific">Rosa chinensis</name>
    <name type="common">China rose</name>
    <dbReference type="NCBI Taxonomy" id="74649"/>
    <lineage>
        <taxon>Eukaryota</taxon>
        <taxon>Viridiplantae</taxon>
        <taxon>Streptophyta</taxon>
        <taxon>Embryophyta</taxon>
        <taxon>Tracheophyta</taxon>
        <taxon>Spermatophyta</taxon>
        <taxon>Magnoliopsida</taxon>
        <taxon>eudicotyledons</taxon>
        <taxon>Gunneridae</taxon>
        <taxon>Pentapetalae</taxon>
        <taxon>rosids</taxon>
        <taxon>fabids</taxon>
        <taxon>Rosales</taxon>
        <taxon>Rosaceae</taxon>
        <taxon>Rosoideae</taxon>
        <taxon>Rosoideae incertae sedis</taxon>
        <taxon>Rosa</taxon>
    </lineage>
</organism>
<evidence type="ECO:0000256" key="1">
    <source>
        <dbReference type="SAM" id="MobiDB-lite"/>
    </source>
</evidence>
<reference evidence="3 4" key="1">
    <citation type="journal article" date="2018" name="Nat. Genet.">
        <title>The Rosa genome provides new insights in the design of modern roses.</title>
        <authorList>
            <person name="Bendahmane M."/>
        </authorList>
    </citation>
    <scope>NUCLEOTIDE SEQUENCE [LARGE SCALE GENOMIC DNA]</scope>
    <source>
        <strain evidence="4">cv. Old Blush</strain>
    </source>
</reference>
<comment type="caution">
    <text evidence="3">The sequence shown here is derived from an EMBL/GenBank/DDBJ whole genome shotgun (WGS) entry which is preliminary data.</text>
</comment>
<name>A0A2P6RSU8_ROSCH</name>
<evidence type="ECO:0008006" key="5">
    <source>
        <dbReference type="Google" id="ProtNLM"/>
    </source>
</evidence>
<evidence type="ECO:0000313" key="4">
    <source>
        <dbReference type="Proteomes" id="UP000238479"/>
    </source>
</evidence>
<keyword evidence="4" id="KW-1185">Reference proteome</keyword>
<feature type="chain" id="PRO_5015198850" description="Secreted protein" evidence="2">
    <location>
        <begin position="26"/>
        <end position="79"/>
    </location>
</feature>
<feature type="region of interest" description="Disordered" evidence="1">
    <location>
        <begin position="27"/>
        <end position="62"/>
    </location>
</feature>